<dbReference type="PRINTS" id="PR00398">
    <property type="entry name" value="STRDHORMONER"/>
</dbReference>
<evidence type="ECO:0000313" key="30">
    <source>
        <dbReference type="RefSeq" id="XP_014414426.1"/>
    </source>
</evidence>
<sequence length="783" mass="86170">MDPKESLSTPSREEIPSSVLVRERGNVVDFYKTLRGGATAKASASSPSLAAASQSDSKQQRLLVDFPKGSGSNNAQQPDLSKAVSLSMGLYMGETETKVMGNDLGFPPQGQTSLSSGETDFRLLEESIANLNKSTSVPENPKNSAPAAVSAAPTEREFQKTHSDVSSEQHHLKGQTGTNGGNVKLYATDQSTFDVWRKKLQDLEFPSGSPGKETSESPWSSDLLIDDNCLLSPLAGEGDPFLLEGSSNEDYKPLVLPDTKPKVKDNGDLILPSPTSVPVPQVKTEKEDFIELCTPGVIKQEKLGPVYCQASFSGANIIGNKMSAISVHGVSTSGGQMYHYDMNTASLSQQQDQKPIFNVIPPLPVGSENWNRCQGSGDDNLTSLGTLNFPGRSVFSNGYSSPGMRPDVNSPPSSSSAATGPPPKLCLVCSDEASGCHYGVLTCGSCKVFFKRAVEGRQHNYLCAGRNDCIIDKIRRKNCPACRYRKCLQAGMNLEARKTKKKIKGIQQATTGVSPDTSENPANKTIVPTTLPQLTPTLVSLLEVIEPEVLYAGYDSSVPDTTWRLMTTLNMLGGRQVIAAVKWAKAIPGFRNLHLDDQMTLLQYSWMFLMAFALGWRSYRQSNANLLCFAPDLVINEQRMALPCMYDQCKHMLYVSSELHRLQVSYEEYLCMKTLLLLSSVPKEGLKSQELFDEIRMTYIKELGKAIVKREGNSSQNWQRFYQLTKLLDSMHDVVENLLKYCFQTFLDKSLSVEFPEMLAEIITNQIPKYSSGNIKKLLFHQK</sequence>
<evidence type="ECO:0000313" key="31">
    <source>
        <dbReference type="RefSeq" id="XP_032332912.1"/>
    </source>
</evidence>
<reference evidence="30 31" key="1">
    <citation type="submission" date="2025-04" db="UniProtKB">
        <authorList>
            <consortium name="RefSeq"/>
        </authorList>
    </citation>
    <scope>IDENTIFICATION</scope>
    <source>
        <tissue evidence="30 31">Ear skin</tissue>
    </source>
</reference>
<dbReference type="AlphaFoldDB" id="A0A8B8SSM4"/>
<evidence type="ECO:0000256" key="19">
    <source>
        <dbReference type="ARBA" id="ARBA00023128"/>
    </source>
</evidence>
<keyword evidence="23 25" id="KW-0539">Nucleus</keyword>
<evidence type="ECO:0000259" key="28">
    <source>
        <dbReference type="PROSITE" id="PS51843"/>
    </source>
</evidence>
<feature type="compositionally biased region" description="Polar residues" evidence="26">
    <location>
        <begin position="132"/>
        <end position="143"/>
    </location>
</feature>
<keyword evidence="17" id="KW-0446">Lipid-binding</keyword>
<feature type="domain" description="NR LBD" evidence="28">
    <location>
        <begin position="530"/>
        <end position="764"/>
    </location>
</feature>
<dbReference type="GO" id="GO:0005694">
    <property type="term" value="C:chromosome"/>
    <property type="evidence" value="ECO:0007669"/>
    <property type="project" value="UniProtKB-SubCell"/>
</dbReference>
<evidence type="ECO:0000256" key="9">
    <source>
        <dbReference type="ARBA" id="ARBA00022490"/>
    </source>
</evidence>
<evidence type="ECO:0000313" key="33">
    <source>
        <dbReference type="RefSeq" id="XP_032332914.1"/>
    </source>
</evidence>
<keyword evidence="10" id="KW-0597">Phosphoprotein</keyword>
<evidence type="ECO:0000313" key="34">
    <source>
        <dbReference type="RefSeq" id="XP_032332915.1"/>
    </source>
</evidence>
<keyword evidence="20 25" id="KW-0804">Transcription</keyword>
<dbReference type="GO" id="GO:0005496">
    <property type="term" value="F:steroid binding"/>
    <property type="evidence" value="ECO:0007669"/>
    <property type="project" value="UniProtKB-KW"/>
</dbReference>
<dbReference type="GO" id="GO:0043565">
    <property type="term" value="F:sequence-specific DNA binding"/>
    <property type="evidence" value="ECO:0007669"/>
    <property type="project" value="InterPro"/>
</dbReference>
<dbReference type="FunFam" id="1.10.565.10:FF:000004">
    <property type="entry name" value="Androgen receptor variant"/>
    <property type="match status" value="1"/>
</dbReference>
<evidence type="ECO:0000256" key="12">
    <source>
        <dbReference type="ARBA" id="ARBA00022723"/>
    </source>
</evidence>
<keyword evidence="22" id="KW-0206">Cytoskeleton</keyword>
<keyword evidence="14 25" id="KW-0862">Zinc</keyword>
<evidence type="ECO:0000256" key="3">
    <source>
        <dbReference type="ARBA" id="ARBA00004286"/>
    </source>
</evidence>
<dbReference type="GO" id="GO:0006325">
    <property type="term" value="P:chromatin organization"/>
    <property type="evidence" value="ECO:0007669"/>
    <property type="project" value="UniProtKB-KW"/>
</dbReference>
<keyword evidence="29" id="KW-1185">Reference proteome</keyword>
<keyword evidence="16 25" id="KW-0805">Transcription regulation</keyword>
<dbReference type="SMART" id="SM00430">
    <property type="entry name" value="HOLI"/>
    <property type="match status" value="1"/>
</dbReference>
<dbReference type="RefSeq" id="XP_032332915.1">
    <property type="nucleotide sequence ID" value="XM_032477024.1"/>
</dbReference>
<dbReference type="PROSITE" id="PS51843">
    <property type="entry name" value="NR_LBD"/>
    <property type="match status" value="1"/>
</dbReference>
<dbReference type="GO" id="GO:1901654">
    <property type="term" value="P:response to ketone"/>
    <property type="evidence" value="ECO:0007669"/>
    <property type="project" value="UniProtKB-ARBA"/>
</dbReference>
<dbReference type="PANTHER" id="PTHR48092">
    <property type="entry name" value="KNIRPS-RELATED PROTEIN-RELATED"/>
    <property type="match status" value="1"/>
</dbReference>
<feature type="region of interest" description="Disordered" evidence="26">
    <location>
        <begin position="37"/>
        <end position="81"/>
    </location>
</feature>
<dbReference type="GO" id="GO:0005819">
    <property type="term" value="C:spindle"/>
    <property type="evidence" value="ECO:0007669"/>
    <property type="project" value="UniProtKB-SubCell"/>
</dbReference>
<evidence type="ECO:0000256" key="4">
    <source>
        <dbReference type="ARBA" id="ARBA00004300"/>
    </source>
</evidence>
<dbReference type="RefSeq" id="XP_032332914.1">
    <property type="nucleotide sequence ID" value="XM_032477023.1"/>
</dbReference>
<dbReference type="InterPro" id="IPR050200">
    <property type="entry name" value="Nuclear_hormone_rcpt_NR3"/>
</dbReference>
<evidence type="ECO:0000256" key="22">
    <source>
        <dbReference type="ARBA" id="ARBA00023212"/>
    </source>
</evidence>
<dbReference type="GO" id="GO:0005654">
    <property type="term" value="C:nucleoplasm"/>
    <property type="evidence" value="ECO:0007669"/>
    <property type="project" value="UniProtKB-SubCell"/>
</dbReference>
<organism evidence="29 34">
    <name type="scientific">Camelus ferus</name>
    <name type="common">Wild bactrian camel</name>
    <name type="synonym">Camelus bactrianus ferus</name>
    <dbReference type="NCBI Taxonomy" id="419612"/>
    <lineage>
        <taxon>Eukaryota</taxon>
        <taxon>Metazoa</taxon>
        <taxon>Chordata</taxon>
        <taxon>Craniata</taxon>
        <taxon>Vertebrata</taxon>
        <taxon>Euteleostomi</taxon>
        <taxon>Mammalia</taxon>
        <taxon>Eutheria</taxon>
        <taxon>Laurasiatheria</taxon>
        <taxon>Artiodactyla</taxon>
        <taxon>Tylopoda</taxon>
        <taxon>Camelidae</taxon>
        <taxon>Camelus</taxon>
    </lineage>
</organism>
<keyword evidence="15" id="KW-0156">Chromatin regulator</keyword>
<evidence type="ECO:0000256" key="21">
    <source>
        <dbReference type="ARBA" id="ARBA00023170"/>
    </source>
</evidence>
<dbReference type="RefSeq" id="XP_032332913.1">
    <property type="nucleotide sequence ID" value="XM_032477022.1"/>
</dbReference>
<dbReference type="SUPFAM" id="SSF48508">
    <property type="entry name" value="Nuclear receptor ligand-binding domain"/>
    <property type="match status" value="1"/>
</dbReference>
<protein>
    <recommendedName>
        <fullName evidence="7">Glucocorticoid receptor</fullName>
    </recommendedName>
    <alternativeName>
        <fullName evidence="24">Nuclear receptor subfamily 3 group C member 1</fullName>
    </alternativeName>
</protein>
<evidence type="ECO:0000256" key="8">
    <source>
        <dbReference type="ARBA" id="ARBA00022454"/>
    </source>
</evidence>
<dbReference type="Pfam" id="PF00105">
    <property type="entry name" value="zf-C4"/>
    <property type="match status" value="1"/>
</dbReference>
<dbReference type="GO" id="GO:0004883">
    <property type="term" value="F:nuclear glucocorticoid receptor activity"/>
    <property type="evidence" value="ECO:0007669"/>
    <property type="project" value="InterPro"/>
</dbReference>
<feature type="domain" description="Nuclear receptor" evidence="27">
    <location>
        <begin position="423"/>
        <end position="499"/>
    </location>
</feature>
<evidence type="ECO:0000256" key="1">
    <source>
        <dbReference type="ARBA" id="ARBA00004173"/>
    </source>
</evidence>
<keyword evidence="9" id="KW-0963">Cytoplasm</keyword>
<dbReference type="GO" id="GO:0051384">
    <property type="term" value="P:response to glucocorticoid"/>
    <property type="evidence" value="ECO:0007669"/>
    <property type="project" value="UniProtKB-ARBA"/>
</dbReference>
<name>A0A8B8SSM4_CAMFR</name>
<dbReference type="InterPro" id="IPR001409">
    <property type="entry name" value="Glcrtcd_rcpt"/>
</dbReference>
<evidence type="ECO:0000256" key="15">
    <source>
        <dbReference type="ARBA" id="ARBA00022853"/>
    </source>
</evidence>
<evidence type="ECO:0000256" key="10">
    <source>
        <dbReference type="ARBA" id="ARBA00022553"/>
    </source>
</evidence>
<evidence type="ECO:0000259" key="27">
    <source>
        <dbReference type="PROSITE" id="PS51030"/>
    </source>
</evidence>
<dbReference type="GO" id="GO:0045893">
    <property type="term" value="P:positive regulation of DNA-templated transcription"/>
    <property type="evidence" value="ECO:0007669"/>
    <property type="project" value="UniProtKB-ARBA"/>
</dbReference>
<dbReference type="GO" id="GO:0005739">
    <property type="term" value="C:mitochondrion"/>
    <property type="evidence" value="ECO:0007669"/>
    <property type="project" value="UniProtKB-SubCell"/>
</dbReference>
<dbReference type="PRINTS" id="PR00528">
    <property type="entry name" value="GLCORTICOIDR"/>
</dbReference>
<dbReference type="GO" id="GO:0019901">
    <property type="term" value="F:protein kinase binding"/>
    <property type="evidence" value="ECO:0007669"/>
    <property type="project" value="UniProtKB-ARBA"/>
</dbReference>
<dbReference type="PRINTS" id="PR00047">
    <property type="entry name" value="STROIDFINGER"/>
</dbReference>
<dbReference type="Pfam" id="PF02155">
    <property type="entry name" value="GCR"/>
    <property type="match status" value="1"/>
</dbReference>
<evidence type="ECO:0000256" key="24">
    <source>
        <dbReference type="ARBA" id="ARBA00031162"/>
    </source>
</evidence>
<evidence type="ECO:0000256" key="17">
    <source>
        <dbReference type="ARBA" id="ARBA00023121"/>
    </source>
</evidence>
<dbReference type="SUPFAM" id="SSF57716">
    <property type="entry name" value="Glucocorticoid receptor-like (DNA-binding domain)"/>
    <property type="match status" value="1"/>
</dbReference>
<evidence type="ECO:0000256" key="23">
    <source>
        <dbReference type="ARBA" id="ARBA00023242"/>
    </source>
</evidence>
<dbReference type="InterPro" id="IPR001723">
    <property type="entry name" value="Nuclear_hrmn_rcpt"/>
</dbReference>
<accession>A0A8B8SSM4</accession>
<dbReference type="CDD" id="cd07076">
    <property type="entry name" value="NR_LBD_GR"/>
    <property type="match status" value="1"/>
</dbReference>
<dbReference type="GO" id="GO:0005829">
    <property type="term" value="C:cytosol"/>
    <property type="evidence" value="ECO:0007669"/>
    <property type="project" value="UniProtKB-ARBA"/>
</dbReference>
<evidence type="ECO:0000256" key="18">
    <source>
        <dbReference type="ARBA" id="ARBA00023125"/>
    </source>
</evidence>
<evidence type="ECO:0000256" key="7">
    <source>
        <dbReference type="ARBA" id="ARBA00015625"/>
    </source>
</evidence>
<feature type="compositionally biased region" description="Polar residues" evidence="26">
    <location>
        <begin position="70"/>
        <end position="79"/>
    </location>
</feature>
<evidence type="ECO:0000256" key="11">
    <source>
        <dbReference type="ARBA" id="ARBA00022665"/>
    </source>
</evidence>
<keyword evidence="21 25" id="KW-0675">Receptor</keyword>
<dbReference type="SMART" id="SM00399">
    <property type="entry name" value="ZnF_C4"/>
    <property type="match status" value="1"/>
</dbReference>
<evidence type="ECO:0000256" key="25">
    <source>
        <dbReference type="RuleBase" id="RU004334"/>
    </source>
</evidence>
<dbReference type="KEGG" id="cfr:102514815"/>
<dbReference type="InterPro" id="IPR013088">
    <property type="entry name" value="Znf_NHR/GATA"/>
</dbReference>
<dbReference type="GeneID" id="102514815"/>
<dbReference type="RefSeq" id="XP_014414426.1">
    <property type="nucleotide sequence ID" value="XM_014558940.2"/>
</dbReference>
<dbReference type="InterPro" id="IPR035500">
    <property type="entry name" value="NHR-like_dom_sf"/>
</dbReference>
<dbReference type="PROSITE" id="PS51030">
    <property type="entry name" value="NUCLEAR_REC_DBD_2"/>
    <property type="match status" value="1"/>
</dbReference>
<dbReference type="InterPro" id="IPR000536">
    <property type="entry name" value="Nucl_hrmn_rcpt_lig-bd"/>
</dbReference>
<dbReference type="Gene3D" id="3.30.50.10">
    <property type="entry name" value="Erythroid Transcription Factor GATA-1, subunit A"/>
    <property type="match status" value="1"/>
</dbReference>
<evidence type="ECO:0000313" key="32">
    <source>
        <dbReference type="RefSeq" id="XP_032332913.1"/>
    </source>
</evidence>
<keyword evidence="8" id="KW-0158">Chromosome</keyword>
<dbReference type="Gene3D" id="1.10.565.10">
    <property type="entry name" value="Retinoid X Receptor"/>
    <property type="match status" value="1"/>
</dbReference>
<keyword evidence="12 25" id="KW-0479">Metal-binding</keyword>
<evidence type="ECO:0000256" key="6">
    <source>
        <dbReference type="ARBA" id="ARBA00005413"/>
    </source>
</evidence>
<keyword evidence="18 25" id="KW-0238">DNA-binding</keyword>
<dbReference type="GO" id="GO:0008270">
    <property type="term" value="F:zinc ion binding"/>
    <property type="evidence" value="ECO:0007669"/>
    <property type="project" value="UniProtKB-KW"/>
</dbReference>
<comment type="subcellular location">
    <subcellularLocation>
        <location evidence="3">Chromosome</location>
    </subcellularLocation>
    <subcellularLocation>
        <location evidence="4">Cytoplasm</location>
        <location evidence="4">Cytoskeleton</location>
        <location evidence="4">Microtubule organizing center</location>
        <location evidence="4">Centrosome</location>
    </subcellularLocation>
    <subcellularLocation>
        <location evidence="2">Cytoplasm</location>
        <location evidence="2">Cytoskeleton</location>
        <location evidence="2">Spindle</location>
    </subcellularLocation>
    <subcellularLocation>
        <location evidence="1">Mitochondrion</location>
    </subcellularLocation>
    <subcellularLocation>
        <location evidence="5">Nucleus</location>
        <location evidence="5">Nucleoplasm</location>
    </subcellularLocation>
</comment>
<feature type="compositionally biased region" description="Low complexity" evidence="26">
    <location>
        <begin position="38"/>
        <end position="57"/>
    </location>
</feature>
<comment type="similarity">
    <text evidence="6">Belongs to the nuclear hormone receptor family. NR3 subfamily.</text>
</comment>
<dbReference type="GO" id="GO:0005813">
    <property type="term" value="C:centrosome"/>
    <property type="evidence" value="ECO:0007669"/>
    <property type="project" value="UniProtKB-SubCell"/>
</dbReference>
<keyword evidence="19" id="KW-0496">Mitochondrion</keyword>
<dbReference type="CDD" id="cd07172">
    <property type="entry name" value="NR_DBD_GR_PR"/>
    <property type="match status" value="1"/>
</dbReference>
<evidence type="ECO:0000256" key="13">
    <source>
        <dbReference type="ARBA" id="ARBA00022771"/>
    </source>
</evidence>
<dbReference type="InterPro" id="IPR001628">
    <property type="entry name" value="Znf_hrmn_rcpt"/>
</dbReference>
<feature type="region of interest" description="Disordered" evidence="26">
    <location>
        <begin position="132"/>
        <end position="185"/>
    </location>
</feature>
<dbReference type="Proteomes" id="UP000694856">
    <property type="component" value="Chromosome 3"/>
</dbReference>
<keyword evidence="13 25" id="KW-0863">Zinc-finger</keyword>
<evidence type="ECO:0000256" key="16">
    <source>
        <dbReference type="ARBA" id="ARBA00023015"/>
    </source>
</evidence>
<evidence type="ECO:0000313" key="29">
    <source>
        <dbReference type="Proteomes" id="UP000694856"/>
    </source>
</evidence>
<evidence type="ECO:0000256" key="14">
    <source>
        <dbReference type="ARBA" id="ARBA00022833"/>
    </source>
</evidence>
<dbReference type="PROSITE" id="PS00031">
    <property type="entry name" value="NUCLEAR_REC_DBD_1"/>
    <property type="match status" value="1"/>
</dbReference>
<evidence type="ECO:0000256" key="5">
    <source>
        <dbReference type="ARBA" id="ARBA00004642"/>
    </source>
</evidence>
<evidence type="ECO:0000256" key="26">
    <source>
        <dbReference type="SAM" id="MobiDB-lite"/>
    </source>
</evidence>
<proteinExistence type="inferred from homology"/>
<feature type="compositionally biased region" description="Basic and acidic residues" evidence="26">
    <location>
        <begin position="154"/>
        <end position="171"/>
    </location>
</feature>
<dbReference type="Pfam" id="PF00104">
    <property type="entry name" value="Hormone_recep"/>
    <property type="match status" value="1"/>
</dbReference>
<keyword evidence="11" id="KW-0754">Steroid-binding</keyword>
<gene>
    <name evidence="30 31 32 33 34" type="primary">NR3C1</name>
</gene>
<dbReference type="RefSeq" id="XP_032332912.1">
    <property type="nucleotide sequence ID" value="XM_032477021.1"/>
</dbReference>
<dbReference type="CTD" id="2908"/>
<evidence type="ECO:0000256" key="2">
    <source>
        <dbReference type="ARBA" id="ARBA00004186"/>
    </source>
</evidence>
<dbReference type="FunFam" id="3.30.50.10:FF:000022">
    <property type="entry name" value="glucocorticoid receptor isoform X1"/>
    <property type="match status" value="1"/>
</dbReference>
<evidence type="ECO:0000256" key="20">
    <source>
        <dbReference type="ARBA" id="ARBA00023163"/>
    </source>
</evidence>